<dbReference type="Pfam" id="PF02931">
    <property type="entry name" value="Neur_chan_LBD"/>
    <property type="match status" value="1"/>
</dbReference>
<keyword evidence="2" id="KW-1015">Disulfide bond</keyword>
<feature type="compositionally biased region" description="Polar residues" evidence="5">
    <location>
        <begin position="64"/>
        <end position="82"/>
    </location>
</feature>
<organism evidence="7 8">
    <name type="scientific">Ilyodon furcidens</name>
    <name type="common">goldbreast splitfin</name>
    <dbReference type="NCBI Taxonomy" id="33524"/>
    <lineage>
        <taxon>Eukaryota</taxon>
        <taxon>Metazoa</taxon>
        <taxon>Chordata</taxon>
        <taxon>Craniata</taxon>
        <taxon>Vertebrata</taxon>
        <taxon>Euteleostomi</taxon>
        <taxon>Actinopterygii</taxon>
        <taxon>Neopterygii</taxon>
        <taxon>Teleostei</taxon>
        <taxon>Neoteleostei</taxon>
        <taxon>Acanthomorphata</taxon>
        <taxon>Ovalentaria</taxon>
        <taxon>Atherinomorphae</taxon>
        <taxon>Cyprinodontiformes</taxon>
        <taxon>Goodeidae</taxon>
        <taxon>Ilyodon</taxon>
    </lineage>
</organism>
<dbReference type="SUPFAM" id="SSF63712">
    <property type="entry name" value="Nicotinic receptor ligand binding domain-like"/>
    <property type="match status" value="1"/>
</dbReference>
<dbReference type="InterPro" id="IPR001390">
    <property type="entry name" value="GABAAa_rcpt"/>
</dbReference>
<dbReference type="EMBL" id="JAHRIQ010078894">
    <property type="protein sequence ID" value="MEQ2246426.1"/>
    <property type="molecule type" value="Genomic_DNA"/>
</dbReference>
<evidence type="ECO:0000256" key="2">
    <source>
        <dbReference type="ARBA" id="ARBA00023157"/>
    </source>
</evidence>
<keyword evidence="8" id="KW-1185">Reference proteome</keyword>
<protein>
    <submittedName>
        <fullName evidence="7">Gamma-aminobutyric acid receptor subunit alpha-2</fullName>
    </submittedName>
</protein>
<dbReference type="InterPro" id="IPR006201">
    <property type="entry name" value="Neur_channel"/>
</dbReference>
<gene>
    <name evidence="7" type="primary">GABRA2_4</name>
    <name evidence="7" type="ORF">ILYODFUR_038345</name>
</gene>
<proteinExistence type="predicted"/>
<evidence type="ECO:0000259" key="6">
    <source>
        <dbReference type="Pfam" id="PF02931"/>
    </source>
</evidence>
<evidence type="ECO:0000256" key="5">
    <source>
        <dbReference type="SAM" id="MobiDB-lite"/>
    </source>
</evidence>
<keyword evidence="3" id="KW-0406">Ion transport</keyword>
<sequence>MHLEDFPMDSHSCPLKFGSYAYTNTEVTYMWTRNASQSVDVADDGSRLNQYDLVGQTVGKETIKSSTGELQSPAPNQTNTRKSSLKAIKDNQAAVQILVSFILCF</sequence>
<evidence type="ECO:0000313" key="8">
    <source>
        <dbReference type="Proteomes" id="UP001482620"/>
    </source>
</evidence>
<dbReference type="PRINTS" id="PR01079">
    <property type="entry name" value="GABAARALPHA"/>
</dbReference>
<dbReference type="Proteomes" id="UP001482620">
    <property type="component" value="Unassembled WGS sequence"/>
</dbReference>
<comment type="subcellular location">
    <subcellularLocation>
        <location evidence="1">Cell membrane</location>
        <topology evidence="1">Multi-pass membrane protein</topology>
    </subcellularLocation>
</comment>
<evidence type="ECO:0000256" key="1">
    <source>
        <dbReference type="ARBA" id="ARBA00004651"/>
    </source>
</evidence>
<dbReference type="InterPro" id="IPR036734">
    <property type="entry name" value="Neur_chan_lig-bd_sf"/>
</dbReference>
<evidence type="ECO:0000256" key="3">
    <source>
        <dbReference type="ARBA" id="ARBA00023173"/>
    </source>
</evidence>
<keyword evidence="4" id="KW-0868">Chloride</keyword>
<dbReference type="Gene3D" id="2.70.170.10">
    <property type="entry name" value="Neurotransmitter-gated ion-channel ligand-binding domain"/>
    <property type="match status" value="1"/>
</dbReference>
<keyword evidence="7" id="KW-0675">Receptor</keyword>
<keyword evidence="3" id="KW-0407">Ion channel</keyword>
<reference evidence="7 8" key="1">
    <citation type="submission" date="2021-06" db="EMBL/GenBank/DDBJ databases">
        <authorList>
            <person name="Palmer J.M."/>
        </authorList>
    </citation>
    <scope>NUCLEOTIDE SEQUENCE [LARGE SCALE GENOMIC DNA]</scope>
    <source>
        <strain evidence="8">if_2019</strain>
        <tissue evidence="7">Muscle</tissue>
    </source>
</reference>
<comment type="caution">
    <text evidence="7">The sequence shown here is derived from an EMBL/GenBank/DDBJ whole genome shotgun (WGS) entry which is preliminary data.</text>
</comment>
<feature type="region of interest" description="Disordered" evidence="5">
    <location>
        <begin position="64"/>
        <end position="84"/>
    </location>
</feature>
<accession>A0ABV0UQD1</accession>
<evidence type="ECO:0000313" key="7">
    <source>
        <dbReference type="EMBL" id="MEQ2246426.1"/>
    </source>
</evidence>
<keyword evidence="3" id="KW-0813">Transport</keyword>
<dbReference type="PANTHER" id="PTHR18945">
    <property type="entry name" value="NEUROTRANSMITTER GATED ION CHANNEL"/>
    <property type="match status" value="1"/>
</dbReference>
<evidence type="ECO:0000256" key="4">
    <source>
        <dbReference type="ARBA" id="ARBA00023214"/>
    </source>
</evidence>
<feature type="domain" description="Neurotransmitter-gated ion-channel ligand-binding" evidence="6">
    <location>
        <begin position="1"/>
        <end position="61"/>
    </location>
</feature>
<dbReference type="InterPro" id="IPR006202">
    <property type="entry name" value="Neur_chan_lig-bd"/>
</dbReference>
<name>A0ABV0UQD1_9TELE</name>
<keyword evidence="3" id="KW-0869">Chloride channel</keyword>